<sequence>MAKAQRRNLPPTAVAPMVKPKHYQQPKPPGRATRTTQFTTCKKPHQI</sequence>
<name>A0ACA9K621_9GLOM</name>
<keyword evidence="2" id="KW-1185">Reference proteome</keyword>
<reference evidence="1" key="1">
    <citation type="submission" date="2021-06" db="EMBL/GenBank/DDBJ databases">
        <authorList>
            <person name="Kallberg Y."/>
            <person name="Tangrot J."/>
            <person name="Rosling A."/>
        </authorList>
    </citation>
    <scope>NUCLEOTIDE SEQUENCE</scope>
    <source>
        <strain evidence="1">28 12/20/2015</strain>
    </source>
</reference>
<accession>A0ACA9K621</accession>
<dbReference type="EMBL" id="CAJVPW010000457">
    <property type="protein sequence ID" value="CAG8454767.1"/>
    <property type="molecule type" value="Genomic_DNA"/>
</dbReference>
<organism evidence="1 2">
    <name type="scientific">Cetraspora pellucida</name>
    <dbReference type="NCBI Taxonomy" id="1433469"/>
    <lineage>
        <taxon>Eukaryota</taxon>
        <taxon>Fungi</taxon>
        <taxon>Fungi incertae sedis</taxon>
        <taxon>Mucoromycota</taxon>
        <taxon>Glomeromycotina</taxon>
        <taxon>Glomeromycetes</taxon>
        <taxon>Diversisporales</taxon>
        <taxon>Gigasporaceae</taxon>
        <taxon>Cetraspora</taxon>
    </lineage>
</organism>
<protein>
    <submittedName>
        <fullName evidence="1">6380_t:CDS:1</fullName>
    </submittedName>
</protein>
<dbReference type="Proteomes" id="UP000789366">
    <property type="component" value="Unassembled WGS sequence"/>
</dbReference>
<feature type="non-terminal residue" evidence="1">
    <location>
        <position position="47"/>
    </location>
</feature>
<gene>
    <name evidence="1" type="ORF">SPELUC_LOCUS984</name>
</gene>
<evidence type="ECO:0000313" key="1">
    <source>
        <dbReference type="EMBL" id="CAG8454767.1"/>
    </source>
</evidence>
<evidence type="ECO:0000313" key="2">
    <source>
        <dbReference type="Proteomes" id="UP000789366"/>
    </source>
</evidence>
<comment type="caution">
    <text evidence="1">The sequence shown here is derived from an EMBL/GenBank/DDBJ whole genome shotgun (WGS) entry which is preliminary data.</text>
</comment>
<proteinExistence type="predicted"/>